<evidence type="ECO:0000313" key="9">
    <source>
        <dbReference type="EMBL" id="KEY66463.1"/>
    </source>
</evidence>
<dbReference type="GO" id="GO:0005886">
    <property type="term" value="C:plasma membrane"/>
    <property type="evidence" value="ECO:0007669"/>
    <property type="project" value="UniProtKB-SubCell"/>
</dbReference>
<feature type="transmembrane region" description="Helical" evidence="8">
    <location>
        <begin position="37"/>
        <end position="59"/>
    </location>
</feature>
<feature type="transmembrane region" description="Helical" evidence="8">
    <location>
        <begin position="71"/>
        <end position="93"/>
    </location>
</feature>
<sequence>MAAALLTGVAFGAALVASGVFQPAVITAQLKLDDFRMLQSFLTAAAASGIVVSASQLSGHTKLPPRRYSSLGLFSFCDGNLIGGLLLGAGMAFSGSCPGTVLAQLGAGSSSSYATLGGGIIGGLAWTGFLEPWTRSSASQSSSQDAKRPLTVGELLGLHPSMAALLLQVLMSLAVLSLLTFTNQASVQSLVPPVTGGLLISGAQLVSLALRRSTLGTSEAFEDVAQYIIQAVGLSKGPLPQGQNLIMAIGVALGGFLISMAYPSVASGPRPAISSTASAFGGFLMVVGARLAGGCTSGHGISGTSLSSLSSLLTTGAMLAGGMATAAFLSY</sequence>
<keyword evidence="3" id="KW-1003">Cell membrane</keyword>
<keyword evidence="4" id="KW-0997">Cell inner membrane</keyword>
<keyword evidence="6 8" id="KW-1133">Transmembrane helix</keyword>
<keyword evidence="5 8" id="KW-0812">Transmembrane</keyword>
<evidence type="ECO:0000256" key="5">
    <source>
        <dbReference type="ARBA" id="ARBA00022692"/>
    </source>
</evidence>
<accession>A0A084AMD4</accession>
<dbReference type="HOGENOM" id="CLU_053006_0_0_1"/>
<evidence type="ECO:0000256" key="3">
    <source>
        <dbReference type="ARBA" id="ARBA00022475"/>
    </source>
</evidence>
<feature type="transmembrane region" description="Helical" evidence="8">
    <location>
        <begin position="113"/>
        <end position="134"/>
    </location>
</feature>
<dbReference type="PANTHER" id="PTHR30574">
    <property type="entry name" value="INNER MEMBRANE PROTEIN YEDE"/>
    <property type="match status" value="1"/>
</dbReference>
<organism evidence="9 10">
    <name type="scientific">Stachybotrys chartarum (strain CBS 109288 / IBT 7711)</name>
    <name type="common">Toxic black mold</name>
    <name type="synonym">Stilbospora chartarum</name>
    <dbReference type="NCBI Taxonomy" id="1280523"/>
    <lineage>
        <taxon>Eukaryota</taxon>
        <taxon>Fungi</taxon>
        <taxon>Dikarya</taxon>
        <taxon>Ascomycota</taxon>
        <taxon>Pezizomycotina</taxon>
        <taxon>Sordariomycetes</taxon>
        <taxon>Hypocreomycetidae</taxon>
        <taxon>Hypocreales</taxon>
        <taxon>Stachybotryaceae</taxon>
        <taxon>Stachybotrys</taxon>
    </lineage>
</organism>
<name>A0A084AMD4_STACB</name>
<keyword evidence="10" id="KW-1185">Reference proteome</keyword>
<evidence type="ECO:0000256" key="6">
    <source>
        <dbReference type="ARBA" id="ARBA00022989"/>
    </source>
</evidence>
<dbReference type="Pfam" id="PF04143">
    <property type="entry name" value="Sulf_transp"/>
    <property type="match status" value="1"/>
</dbReference>
<evidence type="ECO:0000256" key="1">
    <source>
        <dbReference type="ARBA" id="ARBA00004429"/>
    </source>
</evidence>
<evidence type="ECO:0000256" key="7">
    <source>
        <dbReference type="ARBA" id="ARBA00023136"/>
    </source>
</evidence>
<gene>
    <name evidence="9" type="ORF">S7711_04797</name>
</gene>
<proteinExistence type="predicted"/>
<dbReference type="Proteomes" id="UP000028045">
    <property type="component" value="Unassembled WGS sequence"/>
</dbReference>
<dbReference type="OrthoDB" id="10254418at2759"/>
<feature type="transmembrane region" description="Helical" evidence="8">
    <location>
        <begin position="272"/>
        <end position="293"/>
    </location>
</feature>
<evidence type="ECO:0000256" key="4">
    <source>
        <dbReference type="ARBA" id="ARBA00022519"/>
    </source>
</evidence>
<dbReference type="PANTHER" id="PTHR30574:SF1">
    <property type="entry name" value="SULPHUR TRANSPORT DOMAIN-CONTAINING PROTEIN"/>
    <property type="match status" value="1"/>
</dbReference>
<feature type="transmembrane region" description="Helical" evidence="8">
    <location>
        <begin position="245"/>
        <end position="266"/>
    </location>
</feature>
<dbReference type="InterPro" id="IPR007272">
    <property type="entry name" value="Sulf_transp_TsuA/YedE"/>
</dbReference>
<dbReference type="AlphaFoldDB" id="A0A084AMD4"/>
<feature type="transmembrane region" description="Helical" evidence="8">
    <location>
        <begin position="155"/>
        <end position="178"/>
    </location>
</feature>
<dbReference type="EMBL" id="KL648657">
    <property type="protein sequence ID" value="KEY66463.1"/>
    <property type="molecule type" value="Genomic_DNA"/>
</dbReference>
<evidence type="ECO:0000313" key="10">
    <source>
        <dbReference type="Proteomes" id="UP000028045"/>
    </source>
</evidence>
<keyword evidence="2" id="KW-0813">Transport</keyword>
<evidence type="ECO:0000256" key="8">
    <source>
        <dbReference type="SAM" id="Phobius"/>
    </source>
</evidence>
<reference evidence="9 10" key="1">
    <citation type="journal article" date="2014" name="BMC Genomics">
        <title>Comparative genome sequencing reveals chemotype-specific gene clusters in the toxigenic black mold Stachybotrys.</title>
        <authorList>
            <person name="Semeiks J."/>
            <person name="Borek D."/>
            <person name="Otwinowski Z."/>
            <person name="Grishin N.V."/>
        </authorList>
    </citation>
    <scope>NUCLEOTIDE SEQUENCE [LARGE SCALE GENOMIC DNA]</scope>
    <source>
        <strain evidence="10">CBS 109288 / IBT 7711</strain>
    </source>
</reference>
<comment type="subcellular location">
    <subcellularLocation>
        <location evidence="1">Cell inner membrane</location>
        <topology evidence="1">Multi-pass membrane protein</topology>
    </subcellularLocation>
</comment>
<feature type="transmembrane region" description="Helical" evidence="8">
    <location>
        <begin position="305"/>
        <end position="329"/>
    </location>
</feature>
<protein>
    <submittedName>
        <fullName evidence="9">Uncharacterized protein</fullName>
    </submittedName>
</protein>
<keyword evidence="7 8" id="KW-0472">Membrane</keyword>
<evidence type="ECO:0000256" key="2">
    <source>
        <dbReference type="ARBA" id="ARBA00022448"/>
    </source>
</evidence>